<dbReference type="EC" id="1.1.3.6" evidence="13"/>
<dbReference type="GO" id="GO:0004769">
    <property type="term" value="F:steroid Delta-isomerase activity"/>
    <property type="evidence" value="ECO:0007669"/>
    <property type="project" value="UniProtKB-EC"/>
</dbReference>
<dbReference type="Proteomes" id="UP000291591">
    <property type="component" value="Unassembled WGS sequence"/>
</dbReference>
<dbReference type="EMBL" id="SHKL01000001">
    <property type="protein sequence ID" value="RZT86824.1"/>
    <property type="molecule type" value="Genomic_DNA"/>
</dbReference>
<gene>
    <name evidence="18" type="ORF">EV383_3723</name>
</gene>
<accession>A0A4Q7V080</accession>
<name>A0A4Q7V080_PSEST</name>
<sequence>MGESRLSRRTLLMGAGVGAGAGLALAAGAVTASAATSTRASRAPAVTEQRRRAVVVGTGFGGAVTALRLGRAGVPTLVLERGIRWPVAPGSETFPHMFSPDRRAAWLSPSTVLTGSPPAFWKPYTGVLERVRGVGMDVFCGAGVGGGSLVYHGMTIQPRADHFAASMPSVLDYDAFDRDYYRRAEAVLKPAPIPDDVLAAPSYKSSRMFLDRVAEAGLEPYRVPIPIDWDVARRELRGEIKPSYTTGDVLYGANNGGKNTVDLTWLAEAEATGRVEVATLHRVADIERDGAGKWVVHVERITTDGDVAERIRITTDALFLGAGSAGTSRLLVKARAKNLIPDLPEEVGANWGNNGDRIFSWTPVGDSPGALQGGPACVGVRDWDNPAGPITIVNGGVPFPTDLGTTSVIGFSIVEPRGVFRYDPVSDDARLHWSQIYDAEQTAATTKRIRRILGGGKLVQGLADITFDTSTVETTTYHPLGGATIGSVCDAHGRVLGQRGLYVNDGALIPGSTGACNPSLTIAALAEHNMDDVVARDVGTVF</sequence>
<evidence type="ECO:0000256" key="14">
    <source>
        <dbReference type="ARBA" id="ARBA00049744"/>
    </source>
</evidence>
<dbReference type="EC" id="5.3.3.1" evidence="11"/>
<organism evidence="18 19">
    <name type="scientific">Pseudonocardia sediminis</name>
    <dbReference type="NCBI Taxonomy" id="1397368"/>
    <lineage>
        <taxon>Bacteria</taxon>
        <taxon>Bacillati</taxon>
        <taxon>Actinomycetota</taxon>
        <taxon>Actinomycetes</taxon>
        <taxon>Pseudonocardiales</taxon>
        <taxon>Pseudonocardiaceae</taxon>
        <taxon>Pseudonocardia</taxon>
    </lineage>
</organism>
<evidence type="ECO:0000256" key="2">
    <source>
        <dbReference type="ARBA" id="ARBA00010790"/>
    </source>
</evidence>
<dbReference type="InterPro" id="IPR036188">
    <property type="entry name" value="FAD/NAD-bd_sf"/>
</dbReference>
<dbReference type="OrthoDB" id="517968at2"/>
<dbReference type="GO" id="GO:0016995">
    <property type="term" value="F:cholesterol oxidase activity"/>
    <property type="evidence" value="ECO:0007669"/>
    <property type="project" value="UniProtKB-EC"/>
</dbReference>
<evidence type="ECO:0000256" key="12">
    <source>
        <dbReference type="ARBA" id="ARBA00049645"/>
    </source>
</evidence>
<dbReference type="Gene3D" id="3.30.410.10">
    <property type="entry name" value="Cholesterol Oxidase, domain 2"/>
    <property type="match status" value="1"/>
</dbReference>
<evidence type="ECO:0000256" key="7">
    <source>
        <dbReference type="ARBA" id="ARBA00023098"/>
    </source>
</evidence>
<keyword evidence="10" id="KW-0413">Isomerase</keyword>
<evidence type="ECO:0000313" key="19">
    <source>
        <dbReference type="Proteomes" id="UP000291591"/>
    </source>
</evidence>
<evidence type="ECO:0000256" key="15">
    <source>
        <dbReference type="ARBA" id="ARBA00049778"/>
    </source>
</evidence>
<dbReference type="SUPFAM" id="SSF51905">
    <property type="entry name" value="FAD/NAD(P)-binding domain"/>
    <property type="match status" value="1"/>
</dbReference>
<dbReference type="PROSITE" id="PS51318">
    <property type="entry name" value="TAT"/>
    <property type="match status" value="1"/>
</dbReference>
<dbReference type="AlphaFoldDB" id="A0A4Q7V080"/>
<evidence type="ECO:0000256" key="4">
    <source>
        <dbReference type="ARBA" id="ARBA00022630"/>
    </source>
</evidence>
<comment type="caution">
    <text evidence="18">The sequence shown here is derived from an EMBL/GenBank/DDBJ whole genome shotgun (WGS) entry which is preliminary data.</text>
</comment>
<keyword evidence="6" id="KW-0560">Oxidoreductase</keyword>
<evidence type="ECO:0000256" key="5">
    <source>
        <dbReference type="ARBA" id="ARBA00022827"/>
    </source>
</evidence>
<keyword evidence="3" id="KW-0153">Cholesterol metabolism</keyword>
<evidence type="ECO:0000256" key="3">
    <source>
        <dbReference type="ARBA" id="ARBA00022548"/>
    </source>
</evidence>
<protein>
    <recommendedName>
        <fullName evidence="14">Cholesterol oxidase</fullName>
        <ecNumber evidence="13">1.1.3.6</ecNumber>
        <ecNumber evidence="11">5.3.3.1</ecNumber>
    </recommendedName>
    <alternativeName>
        <fullName evidence="15">Cholesterol isomerase</fullName>
    </alternativeName>
</protein>
<evidence type="ECO:0000256" key="10">
    <source>
        <dbReference type="ARBA" id="ARBA00023235"/>
    </source>
</evidence>
<evidence type="ECO:0000256" key="11">
    <source>
        <dbReference type="ARBA" id="ARBA00038856"/>
    </source>
</evidence>
<dbReference type="PANTHER" id="PTHR47470">
    <property type="entry name" value="CHOLESTEROL OXIDASE"/>
    <property type="match status" value="1"/>
</dbReference>
<dbReference type="InterPro" id="IPR052542">
    <property type="entry name" value="Cholesterol_Oxidase"/>
</dbReference>
<dbReference type="PANTHER" id="PTHR47470:SF1">
    <property type="entry name" value="FAD-DEPENDENT OXIDOREDUCTASE 2 FAD BINDING DOMAIN-CONTAINING PROTEIN"/>
    <property type="match status" value="1"/>
</dbReference>
<evidence type="ECO:0000256" key="1">
    <source>
        <dbReference type="ARBA" id="ARBA00001974"/>
    </source>
</evidence>
<reference evidence="18 19" key="1">
    <citation type="submission" date="2019-02" db="EMBL/GenBank/DDBJ databases">
        <title>Sequencing the genomes of 1000 actinobacteria strains.</title>
        <authorList>
            <person name="Klenk H.-P."/>
        </authorList>
    </citation>
    <scope>NUCLEOTIDE SEQUENCE [LARGE SCALE GENOMIC DNA]</scope>
    <source>
        <strain evidence="18 19">DSM 45779</strain>
    </source>
</reference>
<keyword evidence="9" id="KW-0753">Steroid metabolism</keyword>
<keyword evidence="16" id="KW-0732">Signal</keyword>
<dbReference type="GO" id="GO:0008203">
    <property type="term" value="P:cholesterol metabolic process"/>
    <property type="evidence" value="ECO:0007669"/>
    <property type="project" value="UniProtKB-KW"/>
</dbReference>
<evidence type="ECO:0000256" key="8">
    <source>
        <dbReference type="ARBA" id="ARBA00023166"/>
    </source>
</evidence>
<feature type="signal peptide" evidence="16">
    <location>
        <begin position="1"/>
        <end position="26"/>
    </location>
</feature>
<evidence type="ECO:0000256" key="6">
    <source>
        <dbReference type="ARBA" id="ARBA00023002"/>
    </source>
</evidence>
<keyword evidence="7" id="KW-0443">Lipid metabolism</keyword>
<comment type="cofactor">
    <cofactor evidence="1">
        <name>FAD</name>
        <dbReference type="ChEBI" id="CHEBI:57692"/>
    </cofactor>
</comment>
<keyword evidence="8" id="KW-1207">Sterol metabolism</keyword>
<evidence type="ECO:0000256" key="9">
    <source>
        <dbReference type="ARBA" id="ARBA00023221"/>
    </source>
</evidence>
<evidence type="ECO:0000259" key="17">
    <source>
        <dbReference type="Pfam" id="PF05199"/>
    </source>
</evidence>
<evidence type="ECO:0000313" key="18">
    <source>
        <dbReference type="EMBL" id="RZT86824.1"/>
    </source>
</evidence>
<dbReference type="InterPro" id="IPR006311">
    <property type="entry name" value="TAT_signal"/>
</dbReference>
<keyword evidence="4" id="KW-0285">Flavoprotein</keyword>
<comment type="pathway">
    <text evidence="12">Steroid metabolism; cholesterol degradation.</text>
</comment>
<dbReference type="InterPro" id="IPR007867">
    <property type="entry name" value="GMC_OxRtase_C"/>
</dbReference>
<dbReference type="SUPFAM" id="SSF54373">
    <property type="entry name" value="FAD-linked reductases, C-terminal domain"/>
    <property type="match status" value="1"/>
</dbReference>
<feature type="domain" description="Glucose-methanol-choline oxidoreductase C-terminal" evidence="17">
    <location>
        <begin position="438"/>
        <end position="526"/>
    </location>
</feature>
<evidence type="ECO:0000256" key="13">
    <source>
        <dbReference type="ARBA" id="ARBA00049723"/>
    </source>
</evidence>
<dbReference type="Pfam" id="PF05199">
    <property type="entry name" value="GMC_oxred_C"/>
    <property type="match status" value="1"/>
</dbReference>
<feature type="chain" id="PRO_5039596429" description="Cholesterol oxidase" evidence="16">
    <location>
        <begin position="27"/>
        <end position="542"/>
    </location>
</feature>
<keyword evidence="19" id="KW-1185">Reference proteome</keyword>
<keyword evidence="5" id="KW-0274">FAD</keyword>
<evidence type="ECO:0000256" key="16">
    <source>
        <dbReference type="SAM" id="SignalP"/>
    </source>
</evidence>
<proteinExistence type="inferred from homology"/>
<dbReference type="RefSeq" id="WP_130291059.1">
    <property type="nucleotide sequence ID" value="NZ_SHKL01000001.1"/>
</dbReference>
<dbReference type="Gene3D" id="3.50.50.60">
    <property type="entry name" value="FAD/NAD(P)-binding domain"/>
    <property type="match status" value="1"/>
</dbReference>
<comment type="similarity">
    <text evidence="2">Belongs to the GMC oxidoreductase family.</text>
</comment>